<protein>
    <recommendedName>
        <fullName evidence="3">Nucleotidyltransferase</fullName>
    </recommendedName>
</protein>
<dbReference type="Proteomes" id="UP000033054">
    <property type="component" value="Chromosome"/>
</dbReference>
<organism evidence="1 2">
    <name type="scientific">Spirosoma radiotolerans</name>
    <dbReference type="NCBI Taxonomy" id="1379870"/>
    <lineage>
        <taxon>Bacteria</taxon>
        <taxon>Pseudomonadati</taxon>
        <taxon>Bacteroidota</taxon>
        <taxon>Cytophagia</taxon>
        <taxon>Cytophagales</taxon>
        <taxon>Cytophagaceae</taxon>
        <taxon>Spirosoma</taxon>
    </lineage>
</organism>
<dbReference type="HOGENOM" id="CLU_106275_1_0_10"/>
<dbReference type="InterPro" id="IPR014942">
    <property type="entry name" value="AbiEii"/>
</dbReference>
<gene>
    <name evidence="1" type="ORF">SD10_19935</name>
</gene>
<evidence type="ECO:0000313" key="2">
    <source>
        <dbReference type="Proteomes" id="UP000033054"/>
    </source>
</evidence>
<proteinExistence type="predicted"/>
<evidence type="ECO:0008006" key="3">
    <source>
        <dbReference type="Google" id="ProtNLM"/>
    </source>
</evidence>
<sequence length="204" mass="23005">MLYTATVEPNTLELLKRLMQEPFLAPFALAGGTNLALRYGHRLSIDLDLFTSQSFNEQQVFDQLVIGFPTIIKTDESKNTLSLFIEGVKVDLIAHRYPLLTDFTKISDVRLWSAEDVIAMKLGAVSGRGAKKDFWDLAELLNHFSLAQMLQFFTAKYSNSDPGYVVRSLTYFDDAELQADPITLNGITWPQVKQRVLQAVRGLL</sequence>
<dbReference type="STRING" id="1379870.SD10_19935"/>
<dbReference type="AlphaFoldDB" id="A0A0E3ZXC5"/>
<dbReference type="EMBL" id="CP010429">
    <property type="protein sequence ID" value="AKD56835.1"/>
    <property type="molecule type" value="Genomic_DNA"/>
</dbReference>
<accession>A0A0E3ZXC5</accession>
<dbReference type="Pfam" id="PF08843">
    <property type="entry name" value="AbiEii"/>
    <property type="match status" value="2"/>
</dbReference>
<dbReference type="KEGG" id="srd:SD10_19935"/>
<evidence type="ECO:0000313" key="1">
    <source>
        <dbReference type="EMBL" id="AKD56835.1"/>
    </source>
</evidence>
<keyword evidence="2" id="KW-1185">Reference proteome</keyword>
<dbReference type="Gene3D" id="3.10.450.620">
    <property type="entry name" value="JHP933, nucleotidyltransferase-like core domain"/>
    <property type="match status" value="1"/>
</dbReference>
<reference evidence="1 2" key="1">
    <citation type="journal article" date="2014" name="Curr. Microbiol.">
        <title>Spirosoma radiotolerans sp. nov., a gamma-radiation-resistant bacterium isolated from gamma ray-irradiated soil.</title>
        <authorList>
            <person name="Lee J.J."/>
            <person name="Srinivasan S."/>
            <person name="Lim S."/>
            <person name="Joe M."/>
            <person name="Im S."/>
            <person name="Bae S.I."/>
            <person name="Park K.R."/>
            <person name="Han J.H."/>
            <person name="Park S.H."/>
            <person name="Joo B.M."/>
            <person name="Park S.J."/>
            <person name="Kim M.K."/>
        </authorList>
    </citation>
    <scope>NUCLEOTIDE SEQUENCE [LARGE SCALE GENOMIC DNA]</scope>
    <source>
        <strain evidence="1 2">DG5A</strain>
    </source>
</reference>
<dbReference type="PATRIC" id="fig|1379870.5.peg.4296"/>
<name>A0A0E3ZXC5_9BACT</name>